<dbReference type="RefSeq" id="WP_324267491.1">
    <property type="nucleotide sequence ID" value="NZ_JAWLNX010000016.1"/>
</dbReference>
<protein>
    <submittedName>
        <fullName evidence="7">TetR/AcrR family transcriptional regulator</fullName>
    </submittedName>
</protein>
<accession>A0ABU6AFA4</accession>
<dbReference type="InterPro" id="IPR001647">
    <property type="entry name" value="HTH_TetR"/>
</dbReference>
<dbReference type="InterPro" id="IPR036271">
    <property type="entry name" value="Tet_transcr_reg_TetR-rel_C_sf"/>
</dbReference>
<feature type="DNA-binding region" description="H-T-H motif" evidence="5">
    <location>
        <begin position="31"/>
        <end position="50"/>
    </location>
</feature>
<dbReference type="InterPro" id="IPR009057">
    <property type="entry name" value="Homeodomain-like_sf"/>
</dbReference>
<evidence type="ECO:0000256" key="5">
    <source>
        <dbReference type="PROSITE-ProRule" id="PRU00335"/>
    </source>
</evidence>
<reference evidence="7 8" key="1">
    <citation type="submission" date="2023-10" db="EMBL/GenBank/DDBJ databases">
        <title>Saccharopolyspora sp. nov., isolated from mangrove soil.</title>
        <authorList>
            <person name="Lu Y."/>
            <person name="Liu W."/>
        </authorList>
    </citation>
    <scope>NUCLEOTIDE SEQUENCE [LARGE SCALE GENOMIC DNA]</scope>
    <source>
        <strain evidence="7 8">S2-29</strain>
    </source>
</reference>
<dbReference type="InterPro" id="IPR050109">
    <property type="entry name" value="HTH-type_TetR-like_transc_reg"/>
</dbReference>
<sequence length="196" mass="22060">MPKVVDHDQRRVEFIEATWRIIARTGWESATMAAISSEAGYSNGAVKPYFATKDDLLTAAFDHIYVQTGRRMATATGCKRGVAALRAYCREILPLEATSRDEARIIIPFWQQALTRPALVERHEQAMRQWRRDLQRYLTEAREAGEIRTHIPDEDIIGHLLTALLGAQITATLMCTIETTETLTAQLDGFLSLLAT</sequence>
<keyword evidence="1" id="KW-0678">Repressor</keyword>
<dbReference type="Gene3D" id="1.10.357.10">
    <property type="entry name" value="Tetracycline Repressor, domain 2"/>
    <property type="match status" value="1"/>
</dbReference>
<evidence type="ECO:0000256" key="1">
    <source>
        <dbReference type="ARBA" id="ARBA00022491"/>
    </source>
</evidence>
<gene>
    <name evidence="7" type="ORF">R4I43_21580</name>
</gene>
<dbReference type="PANTHER" id="PTHR30055:SF228">
    <property type="entry name" value="TRANSCRIPTIONAL REGULATOR-RELATED"/>
    <property type="match status" value="1"/>
</dbReference>
<keyword evidence="2" id="KW-0805">Transcription regulation</keyword>
<keyword evidence="8" id="KW-1185">Reference proteome</keyword>
<name>A0ABU6AFA4_9PSEU</name>
<dbReference type="EMBL" id="JAWLNX010000016">
    <property type="protein sequence ID" value="MEB3370005.1"/>
    <property type="molecule type" value="Genomic_DNA"/>
</dbReference>
<evidence type="ECO:0000259" key="6">
    <source>
        <dbReference type="PROSITE" id="PS50977"/>
    </source>
</evidence>
<dbReference type="Proteomes" id="UP001327093">
    <property type="component" value="Unassembled WGS sequence"/>
</dbReference>
<keyword evidence="3 5" id="KW-0238">DNA-binding</keyword>
<evidence type="ECO:0000313" key="8">
    <source>
        <dbReference type="Proteomes" id="UP001327093"/>
    </source>
</evidence>
<proteinExistence type="predicted"/>
<evidence type="ECO:0000256" key="2">
    <source>
        <dbReference type="ARBA" id="ARBA00023015"/>
    </source>
</evidence>
<dbReference type="InterPro" id="IPR039538">
    <property type="entry name" value="BetI_C"/>
</dbReference>
<evidence type="ECO:0000256" key="4">
    <source>
        <dbReference type="ARBA" id="ARBA00023163"/>
    </source>
</evidence>
<dbReference type="SUPFAM" id="SSF46689">
    <property type="entry name" value="Homeodomain-like"/>
    <property type="match status" value="1"/>
</dbReference>
<dbReference type="PROSITE" id="PS50977">
    <property type="entry name" value="HTH_TETR_2"/>
    <property type="match status" value="1"/>
</dbReference>
<dbReference type="Pfam" id="PF00440">
    <property type="entry name" value="TetR_N"/>
    <property type="match status" value="1"/>
</dbReference>
<dbReference type="SUPFAM" id="SSF48498">
    <property type="entry name" value="Tetracyclin repressor-like, C-terminal domain"/>
    <property type="match status" value="1"/>
</dbReference>
<evidence type="ECO:0000313" key="7">
    <source>
        <dbReference type="EMBL" id="MEB3370005.1"/>
    </source>
</evidence>
<feature type="domain" description="HTH tetR-type" evidence="6">
    <location>
        <begin position="8"/>
        <end position="68"/>
    </location>
</feature>
<dbReference type="PANTHER" id="PTHR30055">
    <property type="entry name" value="HTH-TYPE TRANSCRIPTIONAL REGULATOR RUTR"/>
    <property type="match status" value="1"/>
</dbReference>
<keyword evidence="4" id="KW-0804">Transcription</keyword>
<dbReference type="Pfam" id="PF13977">
    <property type="entry name" value="TetR_C_6"/>
    <property type="match status" value="1"/>
</dbReference>
<comment type="caution">
    <text evidence="7">The sequence shown here is derived from an EMBL/GenBank/DDBJ whole genome shotgun (WGS) entry which is preliminary data.</text>
</comment>
<organism evidence="7 8">
    <name type="scientific">Saccharopolyspora mangrovi</name>
    <dbReference type="NCBI Taxonomy" id="3082379"/>
    <lineage>
        <taxon>Bacteria</taxon>
        <taxon>Bacillati</taxon>
        <taxon>Actinomycetota</taxon>
        <taxon>Actinomycetes</taxon>
        <taxon>Pseudonocardiales</taxon>
        <taxon>Pseudonocardiaceae</taxon>
        <taxon>Saccharopolyspora</taxon>
    </lineage>
</organism>
<evidence type="ECO:0000256" key="3">
    <source>
        <dbReference type="ARBA" id="ARBA00023125"/>
    </source>
</evidence>